<dbReference type="Proteomes" id="UP000016491">
    <property type="component" value="Unassembled WGS sequence"/>
</dbReference>
<evidence type="ECO:0000313" key="2">
    <source>
        <dbReference type="Proteomes" id="UP000016491"/>
    </source>
</evidence>
<proteinExistence type="predicted"/>
<gene>
    <name evidence="1" type="ORF">CLOSYM_02618</name>
</gene>
<dbReference type="AlphaFoldDB" id="A0ABC9TWZ3"/>
<evidence type="ECO:0000313" key="1">
    <source>
        <dbReference type="EMBL" id="ERI76465.1"/>
    </source>
</evidence>
<comment type="caution">
    <text evidence="1">The sequence shown here is derived from an EMBL/GenBank/DDBJ whole genome shotgun (WGS) entry which is preliminary data.</text>
</comment>
<organism evidence="1 2">
    <name type="scientific">[Clostridium] symbiosum ATCC 14940</name>
    <dbReference type="NCBI Taxonomy" id="411472"/>
    <lineage>
        <taxon>Bacteria</taxon>
        <taxon>Bacillati</taxon>
        <taxon>Bacillota</taxon>
        <taxon>Clostridia</taxon>
        <taxon>Lachnospirales</taxon>
        <taxon>Lachnospiraceae</taxon>
        <taxon>Otoolea</taxon>
    </lineage>
</organism>
<accession>A0ABC9TWZ3</accession>
<protein>
    <submittedName>
        <fullName evidence="1">Uncharacterized protein</fullName>
    </submittedName>
</protein>
<dbReference type="EMBL" id="AWSU01000200">
    <property type="protein sequence ID" value="ERI76465.1"/>
    <property type="molecule type" value="Genomic_DNA"/>
</dbReference>
<name>A0ABC9TWZ3_CLOSY</name>
<sequence length="46" mass="5166">MAVGDTDFSPPTTAVKFVSGNSSHHIRGWENPCKYLLNGMLVFYYN</sequence>
<reference evidence="1 2" key="1">
    <citation type="submission" date="2013-07" db="EMBL/GenBank/DDBJ databases">
        <authorList>
            <person name="Weinstock G."/>
            <person name="Sodergren E."/>
            <person name="Wylie T."/>
            <person name="Fulton L."/>
            <person name="Fulton R."/>
            <person name="Fronick C."/>
            <person name="O'Laughlin M."/>
            <person name="Godfrey J."/>
            <person name="Miner T."/>
            <person name="Herter B."/>
            <person name="Appelbaum E."/>
            <person name="Cordes M."/>
            <person name="Lek S."/>
            <person name="Wollam A."/>
            <person name="Pepin K.H."/>
            <person name="Palsikar V.B."/>
            <person name="Mitreva M."/>
            <person name="Wilson R.K."/>
        </authorList>
    </citation>
    <scope>NUCLEOTIDE SEQUENCE [LARGE SCALE GENOMIC DNA]</scope>
    <source>
        <strain evidence="1 2">ATCC 14940</strain>
    </source>
</reference>